<reference evidence="2" key="1">
    <citation type="journal article" date="2022" name="Int. J. Mol. Sci.">
        <title>Draft Genome of Tanacetum Coccineum: Genomic Comparison of Closely Related Tanacetum-Family Plants.</title>
        <authorList>
            <person name="Yamashiro T."/>
            <person name="Shiraishi A."/>
            <person name="Nakayama K."/>
            <person name="Satake H."/>
        </authorList>
    </citation>
    <scope>NUCLEOTIDE SEQUENCE</scope>
</reference>
<gene>
    <name evidence="2" type="ORF">Tco_0821214</name>
</gene>
<evidence type="ECO:0000313" key="2">
    <source>
        <dbReference type="EMBL" id="GJT00045.1"/>
    </source>
</evidence>
<keyword evidence="3" id="KW-1185">Reference proteome</keyword>
<dbReference type="Proteomes" id="UP001151760">
    <property type="component" value="Unassembled WGS sequence"/>
</dbReference>
<dbReference type="EMBL" id="BQNB010012165">
    <property type="protein sequence ID" value="GJT00045.1"/>
    <property type="molecule type" value="Genomic_DNA"/>
</dbReference>
<evidence type="ECO:0000256" key="1">
    <source>
        <dbReference type="SAM" id="Coils"/>
    </source>
</evidence>
<keyword evidence="1" id="KW-0175">Coiled coil</keyword>
<accession>A0ABQ5ABM1</accession>
<reference evidence="2" key="2">
    <citation type="submission" date="2022-01" db="EMBL/GenBank/DDBJ databases">
        <authorList>
            <person name="Yamashiro T."/>
            <person name="Shiraishi A."/>
            <person name="Satake H."/>
            <person name="Nakayama K."/>
        </authorList>
    </citation>
    <scope>NUCLEOTIDE SEQUENCE</scope>
</reference>
<proteinExistence type="predicted"/>
<name>A0ABQ5ABM1_9ASTR</name>
<sequence length="302" mass="35048">MVVVMEPTTIQGVVLKVGVLTDEAIRNGSIKKNPEKRGNGGEPSKLSKCRFRIHFDIHTKSQSLLFWILQNNSQNNALECSHAQKLGEYEMWEIRIKQYFQIQDYALWEVIENGNSWVPIPVTTPESGPSTALKMMYPYPEEKICNNSIVDTSNLQTELDCTKEKLETCIIKKEKEYIVLWNNWYKKCEECKYDKISYDKAYNDMQQKIERLQARLGDLKGKSKDTPCVSDTLDPLSQKLEDENVALEFQVLNYAKENEHLKIRYKNLFDSINVTRAQTKLITDSLQEILQDTVYENAMLRA</sequence>
<evidence type="ECO:0000313" key="3">
    <source>
        <dbReference type="Proteomes" id="UP001151760"/>
    </source>
</evidence>
<feature type="coiled-coil region" evidence="1">
    <location>
        <begin position="195"/>
        <end position="222"/>
    </location>
</feature>
<protein>
    <submittedName>
        <fullName evidence="2">Uncharacterized protein</fullName>
    </submittedName>
</protein>
<comment type="caution">
    <text evidence="2">The sequence shown here is derived from an EMBL/GenBank/DDBJ whole genome shotgun (WGS) entry which is preliminary data.</text>
</comment>
<organism evidence="2 3">
    <name type="scientific">Tanacetum coccineum</name>
    <dbReference type="NCBI Taxonomy" id="301880"/>
    <lineage>
        <taxon>Eukaryota</taxon>
        <taxon>Viridiplantae</taxon>
        <taxon>Streptophyta</taxon>
        <taxon>Embryophyta</taxon>
        <taxon>Tracheophyta</taxon>
        <taxon>Spermatophyta</taxon>
        <taxon>Magnoliopsida</taxon>
        <taxon>eudicotyledons</taxon>
        <taxon>Gunneridae</taxon>
        <taxon>Pentapetalae</taxon>
        <taxon>asterids</taxon>
        <taxon>campanulids</taxon>
        <taxon>Asterales</taxon>
        <taxon>Asteraceae</taxon>
        <taxon>Asteroideae</taxon>
        <taxon>Anthemideae</taxon>
        <taxon>Anthemidinae</taxon>
        <taxon>Tanacetum</taxon>
    </lineage>
</organism>